<evidence type="ECO:0000256" key="1">
    <source>
        <dbReference type="ARBA" id="ARBA00022490"/>
    </source>
</evidence>
<feature type="domain" description="Methyltransferase small N-terminal" evidence="7">
    <location>
        <begin position="9"/>
        <end position="139"/>
    </location>
</feature>
<keyword evidence="4" id="KW-0808">Transferase</keyword>
<dbReference type="InterPro" id="IPR046977">
    <property type="entry name" value="RsmC/RlmG"/>
</dbReference>
<evidence type="ECO:0000259" key="7">
    <source>
        <dbReference type="Pfam" id="PF08468"/>
    </source>
</evidence>
<dbReference type="Gene3D" id="3.40.50.150">
    <property type="entry name" value="Vaccinia Virus protein VP39"/>
    <property type="match status" value="2"/>
</dbReference>
<organism evidence="8 9">
    <name type="scientific">Kushneria aurantia</name>
    <dbReference type="NCBI Taxonomy" id="504092"/>
    <lineage>
        <taxon>Bacteria</taxon>
        <taxon>Pseudomonadati</taxon>
        <taxon>Pseudomonadota</taxon>
        <taxon>Gammaproteobacteria</taxon>
        <taxon>Oceanospirillales</taxon>
        <taxon>Halomonadaceae</taxon>
        <taxon>Kushneria</taxon>
    </lineage>
</organism>
<keyword evidence="9" id="KW-1185">Reference proteome</keyword>
<dbReference type="Pfam" id="PF08468">
    <property type="entry name" value="MTS_N"/>
    <property type="match status" value="1"/>
</dbReference>
<dbReference type="SUPFAM" id="SSF53335">
    <property type="entry name" value="S-adenosyl-L-methionine-dependent methyltransferases"/>
    <property type="match status" value="1"/>
</dbReference>
<keyword evidence="3 8" id="KW-0489">Methyltransferase</keyword>
<dbReference type="InterPro" id="IPR029063">
    <property type="entry name" value="SAM-dependent_MTases_sf"/>
</dbReference>
<dbReference type="Proteomes" id="UP001589814">
    <property type="component" value="Unassembled WGS sequence"/>
</dbReference>
<evidence type="ECO:0000256" key="3">
    <source>
        <dbReference type="ARBA" id="ARBA00022603"/>
    </source>
</evidence>
<gene>
    <name evidence="8" type="ORF">ACFFHW_15130</name>
</gene>
<dbReference type="InterPro" id="IPR013675">
    <property type="entry name" value="Mtase_sm_N"/>
</dbReference>
<evidence type="ECO:0000256" key="5">
    <source>
        <dbReference type="ARBA" id="ARBA00022691"/>
    </source>
</evidence>
<sequence>MSFSTPMGQLLARQTPLIEEGEWLVGPPLDEGLLAGPKLRVWTLDHLIAARWREQGHEVVEGLEPPQMARALLFWPKTMELGRWWLAQLNHHCTPGSALRIVGEHHGGGKRVPKELESRAMRCVKRDNARRCSLYESATVAGDMPDQWGEFEALGLRLISHPGVFGHGRLDDGTAMLIEALPALAGRVLDAGCGDGVLSAWLAQRGAEVTAVDINHLALEATRRTLAANGLEGEVLASNMLTEVEGRFDAIVSNPAFHQERHLSLDPARQLIEQAKNHLSADGVLYLVANGFLPYMAPLQRQFARVDVVAEDRRYRVYRASRR</sequence>
<dbReference type="RefSeq" id="WP_026352061.1">
    <property type="nucleotide sequence ID" value="NZ_JBHLVX010000057.1"/>
</dbReference>
<dbReference type="GO" id="GO:0032259">
    <property type="term" value="P:methylation"/>
    <property type="evidence" value="ECO:0007669"/>
    <property type="project" value="UniProtKB-KW"/>
</dbReference>
<dbReference type="InterPro" id="IPR007848">
    <property type="entry name" value="Small_mtfrase_dom"/>
</dbReference>
<dbReference type="GO" id="GO:0008168">
    <property type="term" value="F:methyltransferase activity"/>
    <property type="evidence" value="ECO:0007669"/>
    <property type="project" value="UniProtKB-KW"/>
</dbReference>
<keyword evidence="1" id="KW-0963">Cytoplasm</keyword>
<reference evidence="8 9" key="1">
    <citation type="submission" date="2024-09" db="EMBL/GenBank/DDBJ databases">
        <authorList>
            <person name="Sun Q."/>
            <person name="Mori K."/>
        </authorList>
    </citation>
    <scope>NUCLEOTIDE SEQUENCE [LARGE SCALE GENOMIC DNA]</scope>
    <source>
        <strain evidence="8 9">CCM 7415</strain>
    </source>
</reference>
<evidence type="ECO:0000256" key="4">
    <source>
        <dbReference type="ARBA" id="ARBA00022679"/>
    </source>
</evidence>
<evidence type="ECO:0000313" key="8">
    <source>
        <dbReference type="EMBL" id="MFC0269301.1"/>
    </source>
</evidence>
<evidence type="ECO:0000256" key="2">
    <source>
        <dbReference type="ARBA" id="ARBA00022552"/>
    </source>
</evidence>
<name>A0ABV6G7A3_9GAMM</name>
<keyword evidence="2" id="KW-0698">rRNA processing</keyword>
<accession>A0ABV6G7A3</accession>
<comment type="caution">
    <text evidence="8">The sequence shown here is derived from an EMBL/GenBank/DDBJ whole genome shotgun (WGS) entry which is preliminary data.</text>
</comment>
<dbReference type="CDD" id="cd02440">
    <property type="entry name" value="AdoMet_MTases"/>
    <property type="match status" value="1"/>
</dbReference>
<protein>
    <submittedName>
        <fullName evidence="8">Methyltransferase</fullName>
    </submittedName>
</protein>
<evidence type="ECO:0000313" key="9">
    <source>
        <dbReference type="Proteomes" id="UP001589814"/>
    </source>
</evidence>
<feature type="domain" description="Methyltransferase small" evidence="6">
    <location>
        <begin position="156"/>
        <end position="319"/>
    </location>
</feature>
<dbReference type="PANTHER" id="PTHR47816">
    <property type="entry name" value="RIBOSOMAL RNA SMALL SUBUNIT METHYLTRANSFERASE C"/>
    <property type="match status" value="1"/>
</dbReference>
<dbReference type="EMBL" id="JBHLVX010000057">
    <property type="protein sequence ID" value="MFC0269301.1"/>
    <property type="molecule type" value="Genomic_DNA"/>
</dbReference>
<dbReference type="Pfam" id="PF05175">
    <property type="entry name" value="MTS"/>
    <property type="match status" value="1"/>
</dbReference>
<proteinExistence type="predicted"/>
<keyword evidence="5" id="KW-0949">S-adenosyl-L-methionine</keyword>
<evidence type="ECO:0000259" key="6">
    <source>
        <dbReference type="Pfam" id="PF05175"/>
    </source>
</evidence>
<dbReference type="PANTHER" id="PTHR47816:SF4">
    <property type="entry name" value="RIBOSOMAL RNA SMALL SUBUNIT METHYLTRANSFERASE C"/>
    <property type="match status" value="1"/>
</dbReference>